<dbReference type="Proteomes" id="UP001155145">
    <property type="component" value="Unassembled WGS sequence"/>
</dbReference>
<reference evidence="2" key="1">
    <citation type="submission" date="2021-10" db="EMBL/GenBank/DDBJ databases">
        <title>Novel species in genus Arthrobacter.</title>
        <authorList>
            <person name="Liu Y."/>
        </authorList>
    </citation>
    <scope>NUCLEOTIDE SEQUENCE</scope>
    <source>
        <strain evidence="2">Zg-Y462</strain>
    </source>
</reference>
<dbReference type="SUPFAM" id="SSF56112">
    <property type="entry name" value="Protein kinase-like (PK-like)"/>
    <property type="match status" value="1"/>
</dbReference>
<feature type="domain" description="Aminoglycoside phosphotransferase" evidence="1">
    <location>
        <begin position="160"/>
        <end position="358"/>
    </location>
</feature>
<dbReference type="Gene3D" id="3.90.1200.10">
    <property type="match status" value="1"/>
</dbReference>
<evidence type="ECO:0000313" key="3">
    <source>
        <dbReference type="Proteomes" id="UP001155145"/>
    </source>
</evidence>
<dbReference type="Pfam" id="PF01636">
    <property type="entry name" value="APH"/>
    <property type="match status" value="1"/>
</dbReference>
<accession>A0A9X1M8G7</accession>
<dbReference type="InterPro" id="IPR011009">
    <property type="entry name" value="Kinase-like_dom_sf"/>
</dbReference>
<evidence type="ECO:0000259" key="1">
    <source>
        <dbReference type="Pfam" id="PF01636"/>
    </source>
</evidence>
<gene>
    <name evidence="2" type="ORF">LJ755_08620</name>
</gene>
<name>A0A9X1M8G7_9MICC</name>
<proteinExistence type="predicted"/>
<evidence type="ECO:0000313" key="2">
    <source>
        <dbReference type="EMBL" id="MCC3272792.1"/>
    </source>
</evidence>
<dbReference type="EMBL" id="JAJFZT010000005">
    <property type="protein sequence ID" value="MCC3272792.1"/>
    <property type="molecule type" value="Genomic_DNA"/>
</dbReference>
<protein>
    <submittedName>
        <fullName evidence="2">Aminoglycoside phosphotransferase family protein</fullName>
    </submittedName>
</protein>
<comment type="caution">
    <text evidence="2">The sequence shown here is derived from an EMBL/GenBank/DDBJ whole genome shotgun (WGS) entry which is preliminary data.</text>
</comment>
<dbReference type="AlphaFoldDB" id="A0A9X1M8G7"/>
<dbReference type="RefSeq" id="WP_227928826.1">
    <property type="nucleotide sequence ID" value="NZ_JAJFZT010000005.1"/>
</dbReference>
<sequence length="420" mass="44217">MVTEHTAPGRAADVVSVLAGAAMRGPLQDLLKPRGLRLERWQHLRTHHRPGGSVSALYRVHCRTAAPTSSGTGPDVPASAALVLHIGATTADAAAWPDGPHTASARIAGLRLRMWIHPHDPALPGLPWATDAPAVGRDAFASAEPARLHLLAYRPLRRAVVQVEHPRGSAYLKLLPEEQLPALRRRHLLLETAGVPAPRLLAAPEATARGVLMLSALPGASLFRLLVEDGAAGVAPEQFLELLDTLPVQAAELPRRRSWAEGAHGYAAAAAAVLPDEAVRIRALAAGVQEALESTPAGPVVPVHGDFHEGNLLMTGTRVSGLLDVDALGPGHRVDDLACLIGHLAVLAAANPSRPHLDHALQEYRRVFETAVDPAALHARAAGVVLSLVAGARGGHRGARVHSARLRLGTAQRLLRAASE</sequence>
<organism evidence="2 3">
    <name type="scientific">Arthrobacter zhangbolii</name>
    <dbReference type="NCBI Taxonomy" id="2886936"/>
    <lineage>
        <taxon>Bacteria</taxon>
        <taxon>Bacillati</taxon>
        <taxon>Actinomycetota</taxon>
        <taxon>Actinomycetes</taxon>
        <taxon>Micrococcales</taxon>
        <taxon>Micrococcaceae</taxon>
        <taxon>Arthrobacter</taxon>
    </lineage>
</organism>
<dbReference type="InterPro" id="IPR002575">
    <property type="entry name" value="Aminoglycoside_PTrfase"/>
</dbReference>